<reference evidence="2" key="2">
    <citation type="submission" date="2021-08" db="EMBL/GenBank/DDBJ databases">
        <authorList>
            <person name="Tani A."/>
            <person name="Ola A."/>
            <person name="Ogura Y."/>
            <person name="Katsura K."/>
            <person name="Hayashi T."/>
        </authorList>
    </citation>
    <scope>NUCLEOTIDE SEQUENCE</scope>
    <source>
        <strain evidence="2">DSM 19015</strain>
    </source>
</reference>
<dbReference type="EMBL" id="BPQP01000032">
    <property type="protein sequence ID" value="GJD95038.1"/>
    <property type="molecule type" value="Genomic_DNA"/>
</dbReference>
<keyword evidence="1" id="KW-0732">Signal</keyword>
<protein>
    <recommendedName>
        <fullName evidence="4">4-aminobutyrate aminotransferase</fullName>
    </recommendedName>
</protein>
<feature type="signal peptide" evidence="1">
    <location>
        <begin position="1"/>
        <end position="23"/>
    </location>
</feature>
<dbReference type="Proteomes" id="UP001055125">
    <property type="component" value="Unassembled WGS sequence"/>
</dbReference>
<proteinExistence type="predicted"/>
<evidence type="ECO:0000256" key="1">
    <source>
        <dbReference type="SAM" id="SignalP"/>
    </source>
</evidence>
<organism evidence="2 3">
    <name type="scientific">Methylobacterium iners</name>
    <dbReference type="NCBI Taxonomy" id="418707"/>
    <lineage>
        <taxon>Bacteria</taxon>
        <taxon>Pseudomonadati</taxon>
        <taxon>Pseudomonadota</taxon>
        <taxon>Alphaproteobacteria</taxon>
        <taxon>Hyphomicrobiales</taxon>
        <taxon>Methylobacteriaceae</taxon>
        <taxon>Methylobacterium</taxon>
    </lineage>
</organism>
<comment type="caution">
    <text evidence="2">The sequence shown here is derived from an EMBL/GenBank/DDBJ whole genome shotgun (WGS) entry which is preliminary data.</text>
</comment>
<evidence type="ECO:0008006" key="4">
    <source>
        <dbReference type="Google" id="ProtNLM"/>
    </source>
</evidence>
<dbReference type="Pfam" id="PF17963">
    <property type="entry name" value="Big_9"/>
    <property type="match status" value="1"/>
</dbReference>
<reference evidence="2" key="1">
    <citation type="journal article" date="2021" name="Front. Microbiol.">
        <title>Comprehensive Comparative Genomics and Phenotyping of Methylobacterium Species.</title>
        <authorList>
            <person name="Alessa O."/>
            <person name="Ogura Y."/>
            <person name="Fujitani Y."/>
            <person name="Takami H."/>
            <person name="Hayashi T."/>
            <person name="Sahin N."/>
            <person name="Tani A."/>
        </authorList>
    </citation>
    <scope>NUCLEOTIDE SEQUENCE</scope>
    <source>
        <strain evidence="2">DSM 19015</strain>
    </source>
</reference>
<dbReference type="RefSeq" id="WP_238244185.1">
    <property type="nucleotide sequence ID" value="NZ_BPQP01000032.1"/>
</dbReference>
<evidence type="ECO:0000313" key="3">
    <source>
        <dbReference type="Proteomes" id="UP001055125"/>
    </source>
</evidence>
<feature type="chain" id="PRO_5046614647" description="4-aminobutyrate aminotransferase" evidence="1">
    <location>
        <begin position="24"/>
        <end position="147"/>
    </location>
</feature>
<keyword evidence="3" id="KW-1185">Reference proteome</keyword>
<evidence type="ECO:0000313" key="2">
    <source>
        <dbReference type="EMBL" id="GJD95038.1"/>
    </source>
</evidence>
<accession>A0ABQ4RXW1</accession>
<sequence length="147" mass="15205">MPAIRPITLLVAGSLLAAGPVAAQTTLTKSESVVSGKSVRLAIAPNLKKDCSIGPMAEIKVTGAPKSGALITKAGKQKTPASYRCPNKEVGVQAVFYQPKANFTGADEVTIEIKNSDGQVQTQNIKITVEAAAGKKDGEAKKEGTDL</sequence>
<name>A0ABQ4RXW1_9HYPH</name>
<gene>
    <name evidence="2" type="ORF">OCOJLMKI_2247</name>
</gene>